<dbReference type="InterPro" id="IPR047650">
    <property type="entry name" value="Transpos_IS110"/>
</dbReference>
<dbReference type="PANTHER" id="PTHR33055">
    <property type="entry name" value="TRANSPOSASE FOR INSERTION SEQUENCE ELEMENT IS1111A"/>
    <property type="match status" value="1"/>
</dbReference>
<dbReference type="Proteomes" id="UP000197032">
    <property type="component" value="Unassembled WGS sequence"/>
</dbReference>
<accession>A0A1Z5HRG4</accession>
<sequence>MRRAGILKEAAENSVGITAGITGARIRLITILDEIDLYKTKLEQIETAMEKTLRETGLAEYLLSIPGIGPVTAAGFLGEVGELTHYGHWRQLQKMAGLNLVEQSSGQKKGVRTISKRGRSGLRNLLYQASLTLVAKNQEFKALYRYLTTRPQNPLKKKQALIAICNKLLRVMFTLGKEKRYYDADKV</sequence>
<dbReference type="GO" id="GO:0004803">
    <property type="term" value="F:transposase activity"/>
    <property type="evidence" value="ECO:0007669"/>
    <property type="project" value="InterPro"/>
</dbReference>
<evidence type="ECO:0000259" key="1">
    <source>
        <dbReference type="Pfam" id="PF02371"/>
    </source>
</evidence>
<dbReference type="GO" id="GO:0006313">
    <property type="term" value="P:DNA transposition"/>
    <property type="evidence" value="ECO:0007669"/>
    <property type="project" value="InterPro"/>
</dbReference>
<proteinExistence type="predicted"/>
<evidence type="ECO:0000313" key="3">
    <source>
        <dbReference type="Proteomes" id="UP000197032"/>
    </source>
</evidence>
<dbReference type="GO" id="GO:0003677">
    <property type="term" value="F:DNA binding"/>
    <property type="evidence" value="ECO:0007669"/>
    <property type="project" value="InterPro"/>
</dbReference>
<dbReference type="InterPro" id="IPR003346">
    <property type="entry name" value="Transposase_20"/>
</dbReference>
<gene>
    <name evidence="2" type="ORF">KKC1_10760</name>
</gene>
<feature type="non-terminal residue" evidence="2">
    <location>
        <position position="187"/>
    </location>
</feature>
<evidence type="ECO:0000313" key="2">
    <source>
        <dbReference type="EMBL" id="GAW91915.1"/>
    </source>
</evidence>
<dbReference type="EMBL" id="BDGJ01000041">
    <property type="protein sequence ID" value="GAW91915.1"/>
    <property type="molecule type" value="Genomic_DNA"/>
</dbReference>
<keyword evidence="3" id="KW-1185">Reference proteome</keyword>
<protein>
    <submittedName>
        <fullName evidence="2">Transposase IS110, partial</fullName>
    </submittedName>
</protein>
<organism evidence="2 3">
    <name type="scientific">Calderihabitans maritimus</name>
    <dbReference type="NCBI Taxonomy" id="1246530"/>
    <lineage>
        <taxon>Bacteria</taxon>
        <taxon>Bacillati</taxon>
        <taxon>Bacillota</taxon>
        <taxon>Clostridia</taxon>
        <taxon>Neomoorellales</taxon>
        <taxon>Calderihabitantaceae</taxon>
        <taxon>Calderihabitans</taxon>
    </lineage>
</organism>
<dbReference type="Pfam" id="PF02371">
    <property type="entry name" value="Transposase_20"/>
    <property type="match status" value="1"/>
</dbReference>
<feature type="domain" description="Transposase IS116/IS110/IS902 C-terminal" evidence="1">
    <location>
        <begin position="60"/>
        <end position="145"/>
    </location>
</feature>
<name>A0A1Z5HRG4_9FIRM</name>
<comment type="caution">
    <text evidence="2">The sequence shown here is derived from an EMBL/GenBank/DDBJ whole genome shotgun (WGS) entry which is preliminary data.</text>
</comment>
<dbReference type="AlphaFoldDB" id="A0A1Z5HRG4"/>
<reference evidence="3" key="1">
    <citation type="journal article" date="2017" name="Appl. Environ. Microbiol.">
        <title>Genomic analysis of Calderihabitans maritimus KKC1, a thermophilic hydrogenogenic carboxydotrophic bacterium isolated from marine sediment.</title>
        <authorList>
            <person name="Omae K."/>
            <person name="Yoneda Y."/>
            <person name="Fukuyama Y."/>
            <person name="Yoshida T."/>
            <person name="Sako Y."/>
        </authorList>
    </citation>
    <scope>NUCLEOTIDE SEQUENCE [LARGE SCALE GENOMIC DNA]</scope>
    <source>
        <strain evidence="3">KKC1</strain>
    </source>
</reference>
<dbReference type="PANTHER" id="PTHR33055:SF13">
    <property type="entry name" value="TRANSPOSASE"/>
    <property type="match status" value="1"/>
</dbReference>